<dbReference type="HOGENOM" id="CLU_064145_0_0_1"/>
<dbReference type="VEuPathDB" id="FungiDB:SAPIO_CDS5872"/>
<dbReference type="PROSITE" id="PS51914">
    <property type="entry name" value="MRH"/>
    <property type="match status" value="1"/>
</dbReference>
<dbReference type="GO" id="GO:0000139">
    <property type="term" value="C:Golgi membrane"/>
    <property type="evidence" value="ECO:0007669"/>
    <property type="project" value="UniProtKB-SubCell"/>
</dbReference>
<dbReference type="GeneID" id="27724944"/>
<feature type="signal peptide" evidence="11">
    <location>
        <begin position="1"/>
        <end position="23"/>
    </location>
</feature>
<dbReference type="RefSeq" id="XP_016642426.1">
    <property type="nucleotide sequence ID" value="XM_016788110.1"/>
</dbReference>
<dbReference type="EMBL" id="JOWA01000099">
    <property type="protein sequence ID" value="KEZ42627.1"/>
    <property type="molecule type" value="Genomic_DNA"/>
</dbReference>
<dbReference type="SUPFAM" id="SSF50911">
    <property type="entry name" value="Mannose 6-phosphate receptor domain"/>
    <property type="match status" value="1"/>
</dbReference>
<accession>A0A084G5L5</accession>
<feature type="transmembrane region" description="Helical" evidence="10">
    <location>
        <begin position="313"/>
        <end position="333"/>
    </location>
</feature>
<feature type="transmembrane region" description="Helical" evidence="10">
    <location>
        <begin position="272"/>
        <end position="292"/>
    </location>
</feature>
<comment type="caution">
    <text evidence="13">The sequence shown here is derived from an EMBL/GenBank/DDBJ whole genome shotgun (WGS) entry which is preliminary data.</text>
</comment>
<dbReference type="Gene3D" id="2.70.130.10">
    <property type="entry name" value="Mannose-6-phosphate receptor binding domain"/>
    <property type="match status" value="2"/>
</dbReference>
<feature type="chain" id="PRO_5001775365" description="MRH domain-containing protein" evidence="11">
    <location>
        <begin position="24"/>
        <end position="369"/>
    </location>
</feature>
<dbReference type="AlphaFoldDB" id="A0A084G5L5"/>
<keyword evidence="7" id="KW-1015">Disulfide bond</keyword>
<evidence type="ECO:0000256" key="5">
    <source>
        <dbReference type="ARBA" id="ARBA00022989"/>
    </source>
</evidence>
<reference evidence="13 14" key="1">
    <citation type="journal article" date="2014" name="Genome Announc.">
        <title>Draft genome sequence of the pathogenic fungus Scedosporium apiospermum.</title>
        <authorList>
            <person name="Vandeputte P."/>
            <person name="Ghamrawi S."/>
            <person name="Rechenmann M."/>
            <person name="Iltis A."/>
            <person name="Giraud S."/>
            <person name="Fleury M."/>
            <person name="Thornton C."/>
            <person name="Delhaes L."/>
            <person name="Meyer W."/>
            <person name="Papon N."/>
            <person name="Bouchara J.P."/>
        </authorList>
    </citation>
    <scope>NUCLEOTIDE SEQUENCE [LARGE SCALE GENOMIC DNA]</scope>
    <source>
        <strain evidence="13 14">IHEM 14462</strain>
    </source>
</reference>
<evidence type="ECO:0000259" key="12">
    <source>
        <dbReference type="PROSITE" id="PS51914"/>
    </source>
</evidence>
<feature type="region of interest" description="Disordered" evidence="9">
    <location>
        <begin position="168"/>
        <end position="213"/>
    </location>
</feature>
<evidence type="ECO:0000313" key="14">
    <source>
        <dbReference type="Proteomes" id="UP000028545"/>
    </source>
</evidence>
<evidence type="ECO:0000313" key="13">
    <source>
        <dbReference type="EMBL" id="KEZ42627.1"/>
    </source>
</evidence>
<sequence length="369" mass="40791">MRLPSTTQLFLLFGPALIPLVSAESKTSSTSEPVPACTASGGSAAIGGFFDLRPDIAVPPDDEGKSRKRVVTSDYHANGYDYNYNFTLNICAPVVKPVKDVVGVEKALWQNVSAYYTSEDGDIFSIGQESMKLQTRGRKLVLQYSGGSPCDKKSKTKRTASSVHEGATYRYEDYTDEEEVDLDGPVTPTRTKDDDKGDDEDDEKEDKSKKGDKRRKSTTISFLCDHDPLATHAAVHFVGSDPDECAYFFEVRSQHACIAAEPHHPGTIGPGGVFALIFGIALVVYFAGGIVYQRTVAHARGWRQLPNHNIWQGIWNFISDFVIIGVSSCARLLPGRGGGYRPLSRSPTNWRNRDDENRLIDQLDEEWDD</sequence>
<dbReference type="Pfam" id="PF02157">
    <property type="entry name" value="Man-6-P_recep"/>
    <property type="match status" value="1"/>
</dbReference>
<keyword evidence="3 10" id="KW-0812">Transmembrane</keyword>
<evidence type="ECO:0000256" key="2">
    <source>
        <dbReference type="ARBA" id="ARBA00022448"/>
    </source>
</evidence>
<dbReference type="GO" id="GO:0005770">
    <property type="term" value="C:late endosome"/>
    <property type="evidence" value="ECO:0007669"/>
    <property type="project" value="TreeGrafter"/>
</dbReference>
<dbReference type="GO" id="GO:0007034">
    <property type="term" value="P:vacuolar transport"/>
    <property type="evidence" value="ECO:0007669"/>
    <property type="project" value="TreeGrafter"/>
</dbReference>
<keyword evidence="6 10" id="KW-0472">Membrane</keyword>
<name>A0A084G5L5_PSEDA</name>
<evidence type="ECO:0000256" key="11">
    <source>
        <dbReference type="SAM" id="SignalP"/>
    </source>
</evidence>
<dbReference type="GO" id="GO:0010008">
    <property type="term" value="C:endosome membrane"/>
    <property type="evidence" value="ECO:0007669"/>
    <property type="project" value="UniProtKB-SubCell"/>
</dbReference>
<dbReference type="InterPro" id="IPR009011">
    <property type="entry name" value="Man6P_isomerase_rcpt-bd_dom_sf"/>
</dbReference>
<keyword evidence="5 10" id="KW-1133">Transmembrane helix</keyword>
<evidence type="ECO:0000256" key="3">
    <source>
        <dbReference type="ARBA" id="ARBA00022692"/>
    </source>
</evidence>
<comment type="subcellular location">
    <subcellularLocation>
        <location evidence="1">Endomembrane system</location>
    </subcellularLocation>
</comment>
<dbReference type="OMA" id="RTKSTIM"/>
<dbReference type="KEGG" id="sapo:SAPIO_CDS5872"/>
<keyword evidence="14" id="KW-1185">Reference proteome</keyword>
<proteinExistence type="predicted"/>
<dbReference type="InterPro" id="IPR044865">
    <property type="entry name" value="MRH_dom"/>
</dbReference>
<organism evidence="13 14">
    <name type="scientific">Pseudallescheria apiosperma</name>
    <name type="common">Scedosporium apiospermum</name>
    <dbReference type="NCBI Taxonomy" id="563466"/>
    <lineage>
        <taxon>Eukaryota</taxon>
        <taxon>Fungi</taxon>
        <taxon>Dikarya</taxon>
        <taxon>Ascomycota</taxon>
        <taxon>Pezizomycotina</taxon>
        <taxon>Sordariomycetes</taxon>
        <taxon>Hypocreomycetidae</taxon>
        <taxon>Microascales</taxon>
        <taxon>Microascaceae</taxon>
        <taxon>Scedosporium</taxon>
    </lineage>
</organism>
<keyword evidence="4 11" id="KW-0732">Signal</keyword>
<dbReference type="PANTHER" id="PTHR15071">
    <property type="entry name" value="MANNOSE-6-PHOSPHATE RECEPTOR FAMILY MEMBER"/>
    <property type="match status" value="1"/>
</dbReference>
<dbReference type="InterPro" id="IPR028927">
    <property type="entry name" value="Man-6-P_rcpt"/>
</dbReference>
<keyword evidence="8" id="KW-0325">Glycoprotein</keyword>
<dbReference type="PANTHER" id="PTHR15071:SF0">
    <property type="entry name" value="MANNOSE 6-PHOSPHATE RECEPTOR-LIKE PROTEIN 1"/>
    <property type="match status" value="1"/>
</dbReference>
<dbReference type="Proteomes" id="UP000028545">
    <property type="component" value="Unassembled WGS sequence"/>
</dbReference>
<keyword evidence="2" id="KW-0813">Transport</keyword>
<evidence type="ECO:0000256" key="7">
    <source>
        <dbReference type="ARBA" id="ARBA00023157"/>
    </source>
</evidence>
<evidence type="ECO:0000256" key="6">
    <source>
        <dbReference type="ARBA" id="ARBA00023136"/>
    </source>
</evidence>
<feature type="domain" description="MRH" evidence="12">
    <location>
        <begin position="35"/>
        <end position="259"/>
    </location>
</feature>
<protein>
    <recommendedName>
        <fullName evidence="12">MRH domain-containing protein</fullName>
    </recommendedName>
</protein>
<dbReference type="OrthoDB" id="4504960at2759"/>
<evidence type="ECO:0000256" key="8">
    <source>
        <dbReference type="ARBA" id="ARBA00023180"/>
    </source>
</evidence>
<evidence type="ECO:0000256" key="9">
    <source>
        <dbReference type="SAM" id="MobiDB-lite"/>
    </source>
</evidence>
<gene>
    <name evidence="13" type="ORF">SAPIO_CDS5872</name>
</gene>
<evidence type="ECO:0000256" key="4">
    <source>
        <dbReference type="ARBA" id="ARBA00022729"/>
    </source>
</evidence>
<evidence type="ECO:0000256" key="1">
    <source>
        <dbReference type="ARBA" id="ARBA00004308"/>
    </source>
</evidence>
<evidence type="ECO:0000256" key="10">
    <source>
        <dbReference type="SAM" id="Phobius"/>
    </source>
</evidence>